<dbReference type="Proteomes" id="UP000789759">
    <property type="component" value="Unassembled WGS sequence"/>
</dbReference>
<proteinExistence type="predicted"/>
<dbReference type="EMBL" id="CAJVQA010012463">
    <property type="protein sequence ID" value="CAG8716843.1"/>
    <property type="molecule type" value="Genomic_DNA"/>
</dbReference>
<protein>
    <submittedName>
        <fullName evidence="1">7028_t:CDS:1</fullName>
    </submittedName>
</protein>
<name>A0A9N9I1V2_9GLOM</name>
<accession>A0A9N9I1V2</accession>
<reference evidence="1" key="1">
    <citation type="submission" date="2021-06" db="EMBL/GenBank/DDBJ databases">
        <authorList>
            <person name="Kallberg Y."/>
            <person name="Tangrot J."/>
            <person name="Rosling A."/>
        </authorList>
    </citation>
    <scope>NUCLEOTIDE SEQUENCE</scope>
    <source>
        <strain evidence="1">FL966</strain>
    </source>
</reference>
<sequence length="84" mass="9364">NVEDIEARTEVEAEDGVDVENKVEAKAIGVVKAESEIKAEAEVEVEIKNLIAEISSNYIRMMAASDYIRTNNNLEIEEIVLNEL</sequence>
<dbReference type="AlphaFoldDB" id="A0A9N9I1V2"/>
<comment type="caution">
    <text evidence="1">The sequence shown here is derived from an EMBL/GenBank/DDBJ whole genome shotgun (WGS) entry which is preliminary data.</text>
</comment>
<gene>
    <name evidence="1" type="ORF">CPELLU_LOCUS12655</name>
</gene>
<organism evidence="1 2">
    <name type="scientific">Cetraspora pellucida</name>
    <dbReference type="NCBI Taxonomy" id="1433469"/>
    <lineage>
        <taxon>Eukaryota</taxon>
        <taxon>Fungi</taxon>
        <taxon>Fungi incertae sedis</taxon>
        <taxon>Mucoromycota</taxon>
        <taxon>Glomeromycotina</taxon>
        <taxon>Glomeromycetes</taxon>
        <taxon>Diversisporales</taxon>
        <taxon>Gigasporaceae</taxon>
        <taxon>Cetraspora</taxon>
    </lineage>
</organism>
<evidence type="ECO:0000313" key="1">
    <source>
        <dbReference type="EMBL" id="CAG8716843.1"/>
    </source>
</evidence>
<feature type="non-terminal residue" evidence="1">
    <location>
        <position position="84"/>
    </location>
</feature>
<keyword evidence="2" id="KW-1185">Reference proteome</keyword>
<evidence type="ECO:0000313" key="2">
    <source>
        <dbReference type="Proteomes" id="UP000789759"/>
    </source>
</evidence>